<feature type="domain" description="HTH tetR-type" evidence="3">
    <location>
        <begin position="8"/>
        <end position="68"/>
    </location>
</feature>
<dbReference type="PANTHER" id="PTHR30328">
    <property type="entry name" value="TRANSCRIPTIONAL REPRESSOR"/>
    <property type="match status" value="1"/>
</dbReference>
<accession>A0A413F6Z3</accession>
<dbReference type="PROSITE" id="PS01081">
    <property type="entry name" value="HTH_TETR_1"/>
    <property type="match status" value="1"/>
</dbReference>
<evidence type="ECO:0000259" key="3">
    <source>
        <dbReference type="PROSITE" id="PS50977"/>
    </source>
</evidence>
<evidence type="ECO:0000256" key="2">
    <source>
        <dbReference type="PROSITE-ProRule" id="PRU00335"/>
    </source>
</evidence>
<feature type="DNA-binding region" description="H-T-H motif" evidence="2">
    <location>
        <begin position="31"/>
        <end position="50"/>
    </location>
</feature>
<dbReference type="GO" id="GO:0006355">
    <property type="term" value="P:regulation of DNA-templated transcription"/>
    <property type="evidence" value="ECO:0007669"/>
    <property type="project" value="UniProtKB-ARBA"/>
</dbReference>
<dbReference type="RefSeq" id="WP_007719790.1">
    <property type="nucleotide sequence ID" value="NZ_JAWYJI010000113.1"/>
</dbReference>
<organism evidence="4 5">
    <name type="scientific">Enterocloster asparagiformis</name>
    <dbReference type="NCBI Taxonomy" id="333367"/>
    <lineage>
        <taxon>Bacteria</taxon>
        <taxon>Bacillati</taxon>
        <taxon>Bacillota</taxon>
        <taxon>Clostridia</taxon>
        <taxon>Lachnospirales</taxon>
        <taxon>Lachnospiraceae</taxon>
        <taxon>Enterocloster</taxon>
    </lineage>
</organism>
<dbReference type="PROSITE" id="PS50977">
    <property type="entry name" value="HTH_TETR_2"/>
    <property type="match status" value="1"/>
</dbReference>
<dbReference type="InterPro" id="IPR036271">
    <property type="entry name" value="Tet_transcr_reg_TetR-rel_C_sf"/>
</dbReference>
<name>A0A413F6Z3_9FIRM</name>
<dbReference type="GO" id="GO:0003677">
    <property type="term" value="F:DNA binding"/>
    <property type="evidence" value="ECO:0007669"/>
    <property type="project" value="UniProtKB-UniRule"/>
</dbReference>
<dbReference type="InterPro" id="IPR001647">
    <property type="entry name" value="HTH_TetR"/>
</dbReference>
<proteinExistence type="predicted"/>
<comment type="caution">
    <text evidence="4">The sequence shown here is derived from an EMBL/GenBank/DDBJ whole genome shotgun (WGS) entry which is preliminary data.</text>
</comment>
<evidence type="ECO:0000256" key="1">
    <source>
        <dbReference type="ARBA" id="ARBA00023125"/>
    </source>
</evidence>
<gene>
    <name evidence="4" type="ORF">DWV29_27145</name>
</gene>
<dbReference type="Gene3D" id="1.10.357.10">
    <property type="entry name" value="Tetracycline Repressor, domain 2"/>
    <property type="match status" value="1"/>
</dbReference>
<dbReference type="Proteomes" id="UP000283880">
    <property type="component" value="Unassembled WGS sequence"/>
</dbReference>
<sequence>MKREEKNRQTRQRIMDSALQEFARQGYGASSVNAICSAEGISKGIIYHYFETKDELYLACVEDCFQRLTEYLREAMPQSGRGTQECLELYFNARMEFFQKNPLYQRIFCDAVILPPAHLKTAVGERKAGFDALNIEILMQILAGMKLRPEISRWEAVDTFLQYQDFLNARYQMAGAGEVDIRKHETDCHRALEILLYGVTAREEAQR</sequence>
<dbReference type="InterPro" id="IPR050109">
    <property type="entry name" value="HTH-type_TetR-like_transc_reg"/>
</dbReference>
<keyword evidence="1 2" id="KW-0238">DNA-binding</keyword>
<evidence type="ECO:0000313" key="4">
    <source>
        <dbReference type="EMBL" id="RGX20995.1"/>
    </source>
</evidence>
<reference evidence="4 5" key="1">
    <citation type="submission" date="2018-08" db="EMBL/GenBank/DDBJ databases">
        <title>A genome reference for cultivated species of the human gut microbiota.</title>
        <authorList>
            <person name="Zou Y."/>
            <person name="Xue W."/>
            <person name="Luo G."/>
        </authorList>
    </citation>
    <scope>NUCLEOTIDE SEQUENCE [LARGE SCALE GENOMIC DNA]</scope>
    <source>
        <strain evidence="4 5">AF04-15</strain>
    </source>
</reference>
<dbReference type="OrthoDB" id="9780939at2"/>
<dbReference type="InterPro" id="IPR023772">
    <property type="entry name" value="DNA-bd_HTH_TetR-type_CS"/>
</dbReference>
<dbReference type="AlphaFoldDB" id="A0A413F6Z3"/>
<dbReference type="PANTHER" id="PTHR30328:SF54">
    <property type="entry name" value="HTH-TYPE TRANSCRIPTIONAL REPRESSOR SCO4008"/>
    <property type="match status" value="1"/>
</dbReference>
<dbReference type="EMBL" id="QSBM01000035">
    <property type="protein sequence ID" value="RGX20995.1"/>
    <property type="molecule type" value="Genomic_DNA"/>
</dbReference>
<dbReference type="InterPro" id="IPR009057">
    <property type="entry name" value="Homeodomain-like_sf"/>
</dbReference>
<dbReference type="Pfam" id="PF00440">
    <property type="entry name" value="TetR_N"/>
    <property type="match status" value="1"/>
</dbReference>
<evidence type="ECO:0000313" key="5">
    <source>
        <dbReference type="Proteomes" id="UP000283880"/>
    </source>
</evidence>
<dbReference type="SUPFAM" id="SSF46689">
    <property type="entry name" value="Homeodomain-like"/>
    <property type="match status" value="1"/>
</dbReference>
<dbReference type="SUPFAM" id="SSF48498">
    <property type="entry name" value="Tetracyclin repressor-like, C-terminal domain"/>
    <property type="match status" value="1"/>
</dbReference>
<dbReference type="PRINTS" id="PR00455">
    <property type="entry name" value="HTHTETR"/>
</dbReference>
<protein>
    <submittedName>
        <fullName evidence="4">TetR/AcrR family transcriptional regulator</fullName>
    </submittedName>
</protein>